<dbReference type="InterPro" id="IPR029058">
    <property type="entry name" value="AB_hydrolase_fold"/>
</dbReference>
<reference evidence="2 3" key="1">
    <citation type="submission" date="2023-07" db="EMBL/GenBank/DDBJ databases">
        <title>Novel species in genus Planococcus.</title>
        <authorList>
            <person name="Ning S."/>
        </authorList>
    </citation>
    <scope>NUCLEOTIDE SEQUENCE [LARGE SCALE GENOMIC DNA]</scope>
    <source>
        <strain evidence="2 3">N017</strain>
    </source>
</reference>
<dbReference type="RefSeq" id="WP_301856969.1">
    <property type="nucleotide sequence ID" value="NZ_JAUJWU010000003.1"/>
</dbReference>
<dbReference type="PRINTS" id="PR00111">
    <property type="entry name" value="ABHYDROLASE"/>
</dbReference>
<gene>
    <name evidence="2" type="ORF">QWY13_13015</name>
</gene>
<dbReference type="SUPFAM" id="SSF53474">
    <property type="entry name" value="alpha/beta-Hydrolases"/>
    <property type="match status" value="1"/>
</dbReference>
<dbReference type="PANTHER" id="PTHR43433">
    <property type="entry name" value="HYDROLASE, ALPHA/BETA FOLD FAMILY PROTEIN"/>
    <property type="match status" value="1"/>
</dbReference>
<keyword evidence="2" id="KW-0378">Hydrolase</keyword>
<dbReference type="InterPro" id="IPR000073">
    <property type="entry name" value="AB_hydrolase_1"/>
</dbReference>
<accession>A0ABT8NFZ6</accession>
<dbReference type="GO" id="GO:0016787">
    <property type="term" value="F:hydrolase activity"/>
    <property type="evidence" value="ECO:0007669"/>
    <property type="project" value="UniProtKB-KW"/>
</dbReference>
<feature type="domain" description="AB hydrolase-1" evidence="1">
    <location>
        <begin position="24"/>
        <end position="264"/>
    </location>
</feature>
<dbReference type="EMBL" id="JAUJWU010000003">
    <property type="protein sequence ID" value="MDN7246410.1"/>
    <property type="molecule type" value="Genomic_DNA"/>
</dbReference>
<proteinExistence type="predicted"/>
<evidence type="ECO:0000313" key="2">
    <source>
        <dbReference type="EMBL" id="MDN7246410.1"/>
    </source>
</evidence>
<protein>
    <submittedName>
        <fullName evidence="2">Alpha/beta hydrolase</fullName>
    </submittedName>
</protein>
<dbReference type="Pfam" id="PF00561">
    <property type="entry name" value="Abhydrolase_1"/>
    <property type="match status" value="1"/>
</dbReference>
<evidence type="ECO:0000313" key="3">
    <source>
        <dbReference type="Proteomes" id="UP001172142"/>
    </source>
</evidence>
<name>A0ABT8NFZ6_9BACL</name>
<dbReference type="InterPro" id="IPR050471">
    <property type="entry name" value="AB_hydrolase"/>
</dbReference>
<comment type="caution">
    <text evidence="2">The sequence shown here is derived from an EMBL/GenBank/DDBJ whole genome shotgun (WGS) entry which is preliminary data.</text>
</comment>
<evidence type="ECO:0000259" key="1">
    <source>
        <dbReference type="Pfam" id="PF00561"/>
    </source>
</evidence>
<dbReference type="Proteomes" id="UP001172142">
    <property type="component" value="Unassembled WGS sequence"/>
</dbReference>
<sequence length="282" mass="31282">MAEKMIHSDGIELFSESFGDPTNPPLLLIMGAMSSMVYWDEEFCRKLANEGRFVIRYDNRDVGRSTCYEPGKLNYTVSDMADDILRIMDAYGLGKAHLIGMSLGGMLAQIAAIKYPERIQSITLISSGIIETDESREFPPMDERLLAYHARSAELDWSDKAAVADYLVTGSRLLSGSKHSFDAERAAVQVHQEIERANNLLSMFNHALLESDESFQGTSKQVTVPVLIIHGTEDTILPYGHALALMEEIPHAKLVRLEGTGHELPAGDWDEIIKAITSHTAI</sequence>
<dbReference type="Gene3D" id="3.40.50.1820">
    <property type="entry name" value="alpha/beta hydrolase"/>
    <property type="match status" value="1"/>
</dbReference>
<organism evidence="2 3">
    <name type="scientific">Planococcus shenhongbingii</name>
    <dbReference type="NCBI Taxonomy" id="3058398"/>
    <lineage>
        <taxon>Bacteria</taxon>
        <taxon>Bacillati</taxon>
        <taxon>Bacillota</taxon>
        <taxon>Bacilli</taxon>
        <taxon>Bacillales</taxon>
        <taxon>Caryophanaceae</taxon>
        <taxon>Planococcus</taxon>
    </lineage>
</organism>
<dbReference type="PANTHER" id="PTHR43433:SF5">
    <property type="entry name" value="AB HYDROLASE-1 DOMAIN-CONTAINING PROTEIN"/>
    <property type="match status" value="1"/>
</dbReference>
<keyword evidence="3" id="KW-1185">Reference proteome</keyword>